<dbReference type="GO" id="GO:0000155">
    <property type="term" value="F:phosphorelay sensor kinase activity"/>
    <property type="evidence" value="ECO:0007669"/>
    <property type="project" value="InterPro"/>
</dbReference>
<name>A0A848MRI4_9GAMM</name>
<evidence type="ECO:0000256" key="3">
    <source>
        <dbReference type="ARBA" id="ARBA00012438"/>
    </source>
</evidence>
<dbReference type="InterPro" id="IPR003594">
    <property type="entry name" value="HATPase_dom"/>
</dbReference>
<dbReference type="PANTHER" id="PTHR45436">
    <property type="entry name" value="SENSOR HISTIDINE KINASE YKOH"/>
    <property type="match status" value="1"/>
</dbReference>
<reference evidence="14 15" key="1">
    <citation type="submission" date="2020-01" db="EMBL/GenBank/DDBJ databases">
        <authorList>
            <person name="Lee S.D."/>
        </authorList>
    </citation>
    <scope>NUCLEOTIDE SEQUENCE [LARGE SCALE GENOMIC DNA]</scope>
    <source>
        <strain evidence="14 15">SAP-1</strain>
    </source>
</reference>
<dbReference type="Gene3D" id="3.30.565.10">
    <property type="entry name" value="Histidine kinase-like ATPase, C-terminal domain"/>
    <property type="match status" value="1"/>
</dbReference>
<feature type="transmembrane region" description="Helical" evidence="11">
    <location>
        <begin position="176"/>
        <end position="200"/>
    </location>
</feature>
<comment type="catalytic activity">
    <reaction evidence="1">
        <text>ATP + protein L-histidine = ADP + protein N-phospho-L-histidine.</text>
        <dbReference type="EC" id="2.7.13.3"/>
    </reaction>
</comment>
<dbReference type="Pfam" id="PF00512">
    <property type="entry name" value="HisKA"/>
    <property type="match status" value="1"/>
</dbReference>
<dbReference type="SMART" id="SM00304">
    <property type="entry name" value="HAMP"/>
    <property type="match status" value="1"/>
</dbReference>
<reference evidence="14 15" key="2">
    <citation type="submission" date="2020-06" db="EMBL/GenBank/DDBJ databases">
        <title>Polyphasic characterization of a Rahnella strain isolated from tree sap.</title>
        <authorList>
            <person name="Kim I.S."/>
        </authorList>
    </citation>
    <scope>NUCLEOTIDE SEQUENCE [LARGE SCALE GENOMIC DNA]</scope>
    <source>
        <strain evidence="14 15">SAP-1</strain>
    </source>
</reference>
<dbReference type="InterPro" id="IPR004358">
    <property type="entry name" value="Sig_transdc_His_kin-like_C"/>
</dbReference>
<keyword evidence="9" id="KW-0902">Two-component regulatory system</keyword>
<keyword evidence="15" id="KW-1185">Reference proteome</keyword>
<dbReference type="CDD" id="cd00075">
    <property type="entry name" value="HATPase"/>
    <property type="match status" value="1"/>
</dbReference>
<feature type="transmembrane region" description="Helical" evidence="11">
    <location>
        <begin position="12"/>
        <end position="39"/>
    </location>
</feature>
<protein>
    <recommendedName>
        <fullName evidence="3">histidine kinase</fullName>
        <ecNumber evidence="3">2.7.13.3</ecNumber>
    </recommendedName>
</protein>
<evidence type="ECO:0000313" key="14">
    <source>
        <dbReference type="EMBL" id="NMP28634.1"/>
    </source>
</evidence>
<dbReference type="PROSITE" id="PS50109">
    <property type="entry name" value="HIS_KIN"/>
    <property type="match status" value="1"/>
</dbReference>
<feature type="domain" description="HAMP" evidence="13">
    <location>
        <begin position="197"/>
        <end position="250"/>
    </location>
</feature>
<gene>
    <name evidence="14" type="ORF">GW590_17360</name>
</gene>
<dbReference type="InterPro" id="IPR003661">
    <property type="entry name" value="HisK_dim/P_dom"/>
</dbReference>
<dbReference type="PROSITE" id="PS50885">
    <property type="entry name" value="HAMP"/>
    <property type="match status" value="1"/>
</dbReference>
<evidence type="ECO:0000256" key="9">
    <source>
        <dbReference type="ARBA" id="ARBA00023012"/>
    </source>
</evidence>
<evidence type="ECO:0000313" key="15">
    <source>
        <dbReference type="Proteomes" id="UP000585363"/>
    </source>
</evidence>
<keyword evidence="6 11" id="KW-0812">Transmembrane</keyword>
<comment type="caution">
    <text evidence="14">The sequence shown here is derived from an EMBL/GenBank/DDBJ whole genome shotgun (WGS) entry which is preliminary data.</text>
</comment>
<dbReference type="CDD" id="cd00082">
    <property type="entry name" value="HisKA"/>
    <property type="match status" value="1"/>
</dbReference>
<dbReference type="PANTHER" id="PTHR45436:SF15">
    <property type="entry name" value="SENSOR HISTIDINE KINASE CUSS"/>
    <property type="match status" value="1"/>
</dbReference>
<dbReference type="RefSeq" id="WP_169404344.1">
    <property type="nucleotide sequence ID" value="NZ_JAADJU010000009.1"/>
</dbReference>
<dbReference type="SMART" id="SM00388">
    <property type="entry name" value="HisKA"/>
    <property type="match status" value="1"/>
</dbReference>
<dbReference type="SUPFAM" id="SSF55874">
    <property type="entry name" value="ATPase domain of HSP90 chaperone/DNA topoisomerase II/histidine kinase"/>
    <property type="match status" value="1"/>
</dbReference>
<dbReference type="AlphaFoldDB" id="A0A848MRI4"/>
<evidence type="ECO:0000256" key="2">
    <source>
        <dbReference type="ARBA" id="ARBA00004141"/>
    </source>
</evidence>
<evidence type="ECO:0000259" key="13">
    <source>
        <dbReference type="PROSITE" id="PS50885"/>
    </source>
</evidence>
<evidence type="ECO:0000256" key="8">
    <source>
        <dbReference type="ARBA" id="ARBA00022989"/>
    </source>
</evidence>
<evidence type="ECO:0000256" key="5">
    <source>
        <dbReference type="ARBA" id="ARBA00022679"/>
    </source>
</evidence>
<sequence>MPGTWVRSLSLQLWVASMVALAISLTLIVSLVLGAFYYFPDKMWQEDENSQLAHRIAEGIRYDVNGTPVSLDLEPRIDWLLKVAPEEVMYRIFDQQGHLLLFSTDGAAMSDRHPWGRQGLALLADSQQKISINGEEYSLLTRKIEHNGHFFYQQLATNTLFNRAMMDTKLRPIPHVIGWTLFIASIVFAILFPLIFLFLLRPLRIASRAAASITPANLQTRLAIDDVPSEIKPLMAAFNDALSRLEKGFKVQQEFLASVAHELQTPLTLLRGQIELQTDIREPGLMFREIDLMARQVRQLLHLAEVSEQQNYTFGDVDRDEVAADVIDYLQPKARGRQVTLLLQTAVDLPLIRADKGALFILLKNLIENAIHVTPADHAVKVIIEAAAIRVVDNGPGIPAENLPLLFTRFWRGTETVSEGAGLGLAICKEIATAHRWLITVETSGQGTHFVLWL</sequence>
<keyword evidence="10 11" id="KW-0472">Membrane</keyword>
<comment type="subcellular location">
    <subcellularLocation>
        <location evidence="2">Membrane</location>
        <topology evidence="2">Multi-pass membrane protein</topology>
    </subcellularLocation>
</comment>
<dbReference type="InterPro" id="IPR036890">
    <property type="entry name" value="HATPase_C_sf"/>
</dbReference>
<dbReference type="Gene3D" id="1.10.287.130">
    <property type="match status" value="1"/>
</dbReference>
<keyword evidence="4" id="KW-0597">Phosphoprotein</keyword>
<dbReference type="GO" id="GO:0005886">
    <property type="term" value="C:plasma membrane"/>
    <property type="evidence" value="ECO:0007669"/>
    <property type="project" value="TreeGrafter"/>
</dbReference>
<feature type="domain" description="Histidine kinase" evidence="12">
    <location>
        <begin position="258"/>
        <end position="454"/>
    </location>
</feature>
<dbReference type="SMART" id="SM00387">
    <property type="entry name" value="HATPase_c"/>
    <property type="match status" value="1"/>
</dbReference>
<evidence type="ECO:0000256" key="11">
    <source>
        <dbReference type="SAM" id="Phobius"/>
    </source>
</evidence>
<keyword evidence="5" id="KW-0808">Transferase</keyword>
<dbReference type="Pfam" id="PF02518">
    <property type="entry name" value="HATPase_c"/>
    <property type="match status" value="1"/>
</dbReference>
<evidence type="ECO:0000256" key="1">
    <source>
        <dbReference type="ARBA" id="ARBA00000085"/>
    </source>
</evidence>
<accession>A0A848MRI4</accession>
<evidence type="ECO:0000256" key="4">
    <source>
        <dbReference type="ARBA" id="ARBA00022553"/>
    </source>
</evidence>
<dbReference type="EMBL" id="JAADJU010000009">
    <property type="protein sequence ID" value="NMP28634.1"/>
    <property type="molecule type" value="Genomic_DNA"/>
</dbReference>
<dbReference type="Pfam" id="PF00672">
    <property type="entry name" value="HAMP"/>
    <property type="match status" value="1"/>
</dbReference>
<dbReference type="InterPro" id="IPR050428">
    <property type="entry name" value="TCS_sensor_his_kinase"/>
</dbReference>
<dbReference type="EC" id="2.7.13.3" evidence="3"/>
<evidence type="ECO:0000259" key="12">
    <source>
        <dbReference type="PROSITE" id="PS50109"/>
    </source>
</evidence>
<dbReference type="InterPro" id="IPR005467">
    <property type="entry name" value="His_kinase_dom"/>
</dbReference>
<dbReference type="SUPFAM" id="SSF47384">
    <property type="entry name" value="Homodimeric domain of signal transducing histidine kinase"/>
    <property type="match status" value="1"/>
</dbReference>
<evidence type="ECO:0000256" key="7">
    <source>
        <dbReference type="ARBA" id="ARBA00022777"/>
    </source>
</evidence>
<evidence type="ECO:0000256" key="10">
    <source>
        <dbReference type="ARBA" id="ARBA00023136"/>
    </source>
</evidence>
<dbReference type="Proteomes" id="UP000585363">
    <property type="component" value="Unassembled WGS sequence"/>
</dbReference>
<dbReference type="InterPro" id="IPR036097">
    <property type="entry name" value="HisK_dim/P_sf"/>
</dbReference>
<keyword evidence="7" id="KW-0418">Kinase</keyword>
<keyword evidence="8 11" id="KW-1133">Transmembrane helix</keyword>
<evidence type="ECO:0000256" key="6">
    <source>
        <dbReference type="ARBA" id="ARBA00022692"/>
    </source>
</evidence>
<organism evidence="14 15">
    <name type="scientific">Rouxiella aceris</name>
    <dbReference type="NCBI Taxonomy" id="2703884"/>
    <lineage>
        <taxon>Bacteria</taxon>
        <taxon>Pseudomonadati</taxon>
        <taxon>Pseudomonadota</taxon>
        <taxon>Gammaproteobacteria</taxon>
        <taxon>Enterobacterales</taxon>
        <taxon>Yersiniaceae</taxon>
        <taxon>Rouxiella</taxon>
    </lineage>
</organism>
<dbReference type="PRINTS" id="PR00344">
    <property type="entry name" value="BCTRLSENSOR"/>
</dbReference>
<dbReference type="InterPro" id="IPR003660">
    <property type="entry name" value="HAMP_dom"/>
</dbReference>
<proteinExistence type="predicted"/>